<dbReference type="Pfam" id="PF13187">
    <property type="entry name" value="Fer4_9"/>
    <property type="match status" value="1"/>
</dbReference>
<proteinExistence type="predicted"/>
<dbReference type="InterPro" id="IPR017900">
    <property type="entry name" value="4Fe4S_Fe_S_CS"/>
</dbReference>
<dbReference type="PANTHER" id="PTHR43312">
    <property type="entry name" value="D-THREO-ALDOSE 1-DEHYDROGENASE"/>
    <property type="match status" value="1"/>
</dbReference>
<organism evidence="5 6">
    <name type="scientific">Mesotoga infera</name>
    <dbReference type="NCBI Taxonomy" id="1236046"/>
    <lineage>
        <taxon>Bacteria</taxon>
        <taxon>Thermotogati</taxon>
        <taxon>Thermotogota</taxon>
        <taxon>Thermotogae</taxon>
        <taxon>Kosmotogales</taxon>
        <taxon>Kosmotogaceae</taxon>
        <taxon>Mesotoga</taxon>
    </lineage>
</organism>
<dbReference type="PROSITE" id="PS51379">
    <property type="entry name" value="4FE4S_FER_2"/>
    <property type="match status" value="1"/>
</dbReference>
<dbReference type="Proteomes" id="UP000054260">
    <property type="component" value="Unassembled WGS sequence"/>
</dbReference>
<evidence type="ECO:0000256" key="1">
    <source>
        <dbReference type="ARBA" id="ARBA00022723"/>
    </source>
</evidence>
<dbReference type="Pfam" id="PF00248">
    <property type="entry name" value="Aldo_ket_red"/>
    <property type="match status" value="1"/>
</dbReference>
<dbReference type="Gene3D" id="3.20.20.100">
    <property type="entry name" value="NADP-dependent oxidoreductase domain"/>
    <property type="match status" value="1"/>
</dbReference>
<dbReference type="PATRIC" id="fig|1236046.6.peg.1253"/>
<dbReference type="PROSITE" id="PS00198">
    <property type="entry name" value="4FE4S_FER_1"/>
    <property type="match status" value="1"/>
</dbReference>
<dbReference type="PANTHER" id="PTHR43312:SF2">
    <property type="entry name" value="OXIDOREDUCTASE"/>
    <property type="match status" value="1"/>
</dbReference>
<sequence>MIRREMGKTEENVSALGFGCMRLPTLDDQSIDVDEAKRMLRFAVDNGVDYVDTAWGYHNGQSEPFVGLALQDGYREKVKLATKLPAWLIKSREDMDYYLNEQLKRLRTDAIDFYLIHSLNRRSWKNLKEHDIFDFMDSALSSGRIRHIGFSFHDTLDVFKEIIDSYDWEFCQIQYNFLDTENQAGVEGLGYASDRGIGIAVMEPLRGGKLANNVRKDILHIWQSAEIQRSPAAWALRWVWNDPRVGVVLSGMSTMDQVRENIETARKATPDSLTHSELATVEKVKEEYKKRIKVNCTGCSYCMPCPSGVAIPTSFDFFNDAFMFDNVEDQKEIYLRLVKEENRASRCTECGRCEELCPQSIEIIKNLKEVSALFE</sequence>
<dbReference type="SUPFAM" id="SSF51430">
    <property type="entry name" value="NAD(P)-linked oxidoreductase"/>
    <property type="match status" value="1"/>
</dbReference>
<dbReference type="SUPFAM" id="SSF46548">
    <property type="entry name" value="alpha-helical ferredoxin"/>
    <property type="match status" value="1"/>
</dbReference>
<dbReference type="GO" id="GO:0046872">
    <property type="term" value="F:metal ion binding"/>
    <property type="evidence" value="ECO:0007669"/>
    <property type="project" value="UniProtKB-KW"/>
</dbReference>
<evidence type="ECO:0000256" key="3">
    <source>
        <dbReference type="ARBA" id="ARBA00023014"/>
    </source>
</evidence>
<evidence type="ECO:0000313" key="6">
    <source>
        <dbReference type="Proteomes" id="UP000054260"/>
    </source>
</evidence>
<dbReference type="InterPro" id="IPR053135">
    <property type="entry name" value="AKR2_Oxidoreductase"/>
</dbReference>
<feature type="domain" description="4Fe-4S ferredoxin-type" evidence="4">
    <location>
        <begin position="338"/>
        <end position="366"/>
    </location>
</feature>
<keyword evidence="1" id="KW-0479">Metal-binding</keyword>
<evidence type="ECO:0000259" key="4">
    <source>
        <dbReference type="PROSITE" id="PS51379"/>
    </source>
</evidence>
<keyword evidence="3" id="KW-0411">Iron-sulfur</keyword>
<comment type="caution">
    <text evidence="5">The sequence shown here is derived from an EMBL/GenBank/DDBJ whole genome shotgun (WGS) entry which is preliminary data.</text>
</comment>
<evidence type="ECO:0000313" key="5">
    <source>
        <dbReference type="EMBL" id="KUK66791.1"/>
    </source>
</evidence>
<dbReference type="InterPro" id="IPR036812">
    <property type="entry name" value="NAD(P)_OxRdtase_dom_sf"/>
</dbReference>
<dbReference type="GO" id="GO:0051536">
    <property type="term" value="F:iron-sulfur cluster binding"/>
    <property type="evidence" value="ECO:0007669"/>
    <property type="project" value="UniProtKB-KW"/>
</dbReference>
<evidence type="ECO:0000256" key="2">
    <source>
        <dbReference type="ARBA" id="ARBA00023004"/>
    </source>
</evidence>
<dbReference type="CDD" id="cd19096">
    <property type="entry name" value="AKR_Fe-S_oxidoreductase"/>
    <property type="match status" value="1"/>
</dbReference>
<dbReference type="Gene3D" id="1.10.1060.10">
    <property type="entry name" value="Alpha-helical ferredoxin"/>
    <property type="match status" value="1"/>
</dbReference>
<name>A0A124FTX2_9BACT</name>
<dbReference type="EMBL" id="LGGH01000169">
    <property type="protein sequence ID" value="KUK66791.1"/>
    <property type="molecule type" value="Genomic_DNA"/>
</dbReference>
<protein>
    <submittedName>
        <fullName evidence="5">Aldo/keto reductase</fullName>
    </submittedName>
</protein>
<keyword evidence="2" id="KW-0408">Iron</keyword>
<dbReference type="InterPro" id="IPR023210">
    <property type="entry name" value="NADP_OxRdtase_dom"/>
</dbReference>
<dbReference type="InterPro" id="IPR009051">
    <property type="entry name" value="Helical_ferredxn"/>
</dbReference>
<reference evidence="6" key="1">
    <citation type="journal article" date="2015" name="MBio">
        <title>Genome-Resolved Metagenomic Analysis Reveals Roles for Candidate Phyla and Other Microbial Community Members in Biogeochemical Transformations in Oil Reservoirs.</title>
        <authorList>
            <person name="Hu P."/>
            <person name="Tom L."/>
            <person name="Singh A."/>
            <person name="Thomas B.C."/>
            <person name="Baker B.J."/>
            <person name="Piceno Y.M."/>
            <person name="Andersen G.L."/>
            <person name="Banfield J.F."/>
        </authorList>
    </citation>
    <scope>NUCLEOTIDE SEQUENCE [LARGE SCALE GENOMIC DNA]</scope>
</reference>
<dbReference type="AlphaFoldDB" id="A0A124FTX2"/>
<dbReference type="InterPro" id="IPR017896">
    <property type="entry name" value="4Fe4S_Fe-S-bd"/>
</dbReference>
<gene>
    <name evidence="5" type="ORF">XD86_1055</name>
</gene>
<accession>A0A124FTX2</accession>